<accession>A0A915EKQ2</accession>
<protein>
    <submittedName>
        <fullName evidence="2">Uncharacterized protein</fullName>
    </submittedName>
</protein>
<name>A0A915EKQ2_9BILA</name>
<sequence>MDNYHTEKGNLLGCCSGYSMTFCLVRLRDGSHKAIMQYNGLCEEYAGWSSTRVCRKGSYISPQRMLSFIVYIRYLVKSNR</sequence>
<evidence type="ECO:0000313" key="1">
    <source>
        <dbReference type="Proteomes" id="UP000887574"/>
    </source>
</evidence>
<dbReference type="Proteomes" id="UP000887574">
    <property type="component" value="Unplaced"/>
</dbReference>
<reference evidence="2" key="1">
    <citation type="submission" date="2022-11" db="UniProtKB">
        <authorList>
            <consortium name="WormBaseParasite"/>
        </authorList>
    </citation>
    <scope>IDENTIFICATION</scope>
</reference>
<keyword evidence="1" id="KW-1185">Reference proteome</keyword>
<dbReference type="AlphaFoldDB" id="A0A915EKQ2"/>
<dbReference type="WBParaSite" id="jg6921">
    <property type="protein sequence ID" value="jg6921"/>
    <property type="gene ID" value="jg6921"/>
</dbReference>
<organism evidence="1 2">
    <name type="scientific">Ditylenchus dipsaci</name>
    <dbReference type="NCBI Taxonomy" id="166011"/>
    <lineage>
        <taxon>Eukaryota</taxon>
        <taxon>Metazoa</taxon>
        <taxon>Ecdysozoa</taxon>
        <taxon>Nematoda</taxon>
        <taxon>Chromadorea</taxon>
        <taxon>Rhabditida</taxon>
        <taxon>Tylenchina</taxon>
        <taxon>Tylenchomorpha</taxon>
        <taxon>Sphaerularioidea</taxon>
        <taxon>Anguinidae</taxon>
        <taxon>Anguininae</taxon>
        <taxon>Ditylenchus</taxon>
    </lineage>
</organism>
<evidence type="ECO:0000313" key="2">
    <source>
        <dbReference type="WBParaSite" id="jg6921"/>
    </source>
</evidence>
<proteinExistence type="predicted"/>